<keyword evidence="2" id="KW-1185">Reference proteome</keyword>
<dbReference type="Proteomes" id="UP001160130">
    <property type="component" value="Unassembled WGS sequence"/>
</dbReference>
<evidence type="ECO:0000313" key="2">
    <source>
        <dbReference type="Proteomes" id="UP001160130"/>
    </source>
</evidence>
<sequence length="310" mass="33920">MRKGDDAFPWKPRVKATVLATEEDRQRYVRELAINELQRRGMTVHPAPDDAPGDDRLATDSGTVFWLSNLQVRCRELSVEEMADAVRSHIDQTLAGRDAPPMFDLSDAEFFSQIRTRLITPDTTGGLSVDYARPAFDGLVAELRRDLPTTVQTVSDSDIVGRDIDLLYQIGQRNTDAEPVEIDSLDHEVFALSGDSLFVASKALNMPRLIETVLNGVAPLGVLFSVPHRSLLFLHGVGPSTVDAAPWIASATVGEADNPLGGVISYDTYFWYGGTVQPITRIDLDTQSISIVVEGPFADALGQVAELPRT</sequence>
<reference evidence="1 2" key="1">
    <citation type="submission" date="2023-04" db="EMBL/GenBank/DDBJ databases">
        <title>Forest soil microbial communities from Buena Vista Peninsula, Colon Province, Panama.</title>
        <authorList>
            <person name="Bouskill N."/>
        </authorList>
    </citation>
    <scope>NUCLEOTIDE SEQUENCE [LARGE SCALE GENOMIC DNA]</scope>
    <source>
        <strain evidence="1 2">AC80</strain>
    </source>
</reference>
<evidence type="ECO:0008006" key="3">
    <source>
        <dbReference type="Google" id="ProtNLM"/>
    </source>
</evidence>
<organism evidence="1 2">
    <name type="scientific">Mycolicibacterium frederiksbergense</name>
    <dbReference type="NCBI Taxonomy" id="117567"/>
    <lineage>
        <taxon>Bacteria</taxon>
        <taxon>Bacillati</taxon>
        <taxon>Actinomycetota</taxon>
        <taxon>Actinomycetes</taxon>
        <taxon>Mycobacteriales</taxon>
        <taxon>Mycobacteriaceae</taxon>
        <taxon>Mycolicibacterium</taxon>
    </lineage>
</organism>
<comment type="caution">
    <text evidence="1">The sequence shown here is derived from an EMBL/GenBank/DDBJ whole genome shotgun (WGS) entry which is preliminary data.</text>
</comment>
<proteinExistence type="predicted"/>
<evidence type="ECO:0000313" key="1">
    <source>
        <dbReference type="EMBL" id="MDH6194117.1"/>
    </source>
</evidence>
<gene>
    <name evidence="1" type="ORF">M2272_000738</name>
</gene>
<dbReference type="EMBL" id="JARXVE010000001">
    <property type="protein sequence ID" value="MDH6194117.1"/>
    <property type="molecule type" value="Genomic_DNA"/>
</dbReference>
<protein>
    <recommendedName>
        <fullName evidence="3">ESX secretion-associated protein EspG</fullName>
    </recommendedName>
</protein>
<name>A0ABT6KVW0_9MYCO</name>
<accession>A0ABT6KVW0</accession>